<dbReference type="CDD" id="cd00433">
    <property type="entry name" value="Peptidase_M17"/>
    <property type="match status" value="1"/>
</dbReference>
<evidence type="ECO:0000256" key="3">
    <source>
        <dbReference type="ARBA" id="ARBA00009528"/>
    </source>
</evidence>
<feature type="binding site" evidence="8">
    <location>
        <position position="270"/>
    </location>
    <ligand>
        <name>Mn(2+)</name>
        <dbReference type="ChEBI" id="CHEBI:29035"/>
        <label>1</label>
    </ligand>
</feature>
<evidence type="ECO:0000256" key="1">
    <source>
        <dbReference type="ARBA" id="ARBA00000135"/>
    </source>
</evidence>
<dbReference type="InterPro" id="IPR023042">
    <property type="entry name" value="Peptidase_M17_leu_NH2_pept"/>
</dbReference>
<organism evidence="10 11">
    <name type="scientific">Gaopeijia maritima</name>
    <dbReference type="NCBI Taxonomy" id="3119007"/>
    <lineage>
        <taxon>Bacteria</taxon>
        <taxon>Pseudomonadati</taxon>
        <taxon>Gemmatimonadota</taxon>
        <taxon>Longimicrobiia</taxon>
        <taxon>Gaopeijiales</taxon>
        <taxon>Gaopeijiaceae</taxon>
        <taxon>Gaopeijia</taxon>
    </lineage>
</organism>
<feature type="binding site" evidence="8">
    <location>
        <position position="265"/>
    </location>
    <ligand>
        <name>Mn(2+)</name>
        <dbReference type="ChEBI" id="CHEBI:29035"/>
        <label>2</label>
    </ligand>
</feature>
<feature type="binding site" evidence="8">
    <location>
        <position position="288"/>
    </location>
    <ligand>
        <name>Mn(2+)</name>
        <dbReference type="ChEBI" id="CHEBI:29035"/>
        <label>2</label>
    </ligand>
</feature>
<evidence type="ECO:0000259" key="9">
    <source>
        <dbReference type="PROSITE" id="PS00631"/>
    </source>
</evidence>
<dbReference type="PANTHER" id="PTHR11963">
    <property type="entry name" value="LEUCINE AMINOPEPTIDASE-RELATED"/>
    <property type="match status" value="1"/>
</dbReference>
<keyword evidence="8" id="KW-0479">Metal-binding</keyword>
<comment type="catalytic activity">
    <reaction evidence="2 8">
        <text>Release of an N-terminal amino acid, preferentially leucine, but not glutamic or aspartic acids.</text>
        <dbReference type="EC" id="3.4.11.10"/>
    </reaction>
</comment>
<name>A0ABU9EAW2_9BACT</name>
<dbReference type="Gene3D" id="3.40.630.10">
    <property type="entry name" value="Zn peptidases"/>
    <property type="match status" value="1"/>
</dbReference>
<sequence length="498" mass="51982">MHLRTVSLTELDALDVDLLAVPVFGADGAVELPELTESLSAAASAEGDDLSASVGRVIVARVPAEGGPRRVAFVGAGEPGAAFDAEGLRRFAARAVRAAEDRRLTSVAVWLPGTTGPGVAGAAQALAEGLVLAAWRFRELKTGDGEKEPPARVERGVVVAPTASTEEAAAAVEIGSVVAEAENFARDLQSRPGNVATPRHLAAEARRIADDTGLEIDVLGPDRLREERMNALLAVSAGSDEEPRLIVLRHAGGGSDEPPLVLVGKGLTFDAGGISIKPASGMESMKFDMSGGAAVLAAMWAVARLGVKRNVVGIVPSSENLLGGSAVKPGDVVTTRNGKTVEIINTDAEGRLILCDALDYATELAPEAMVDCATLTGAAVIGLGHQASPVMGTDDALVEELRAAGDRSGERCWPLPMYPEYRRQLDSDTADLKNVGGRPAGTITAGWYLREFVGEVPWAHLDVAGTAYGEVDDRPYRRKGGFGVPTRLLVEWVRGRAG</sequence>
<dbReference type="InterPro" id="IPR000819">
    <property type="entry name" value="Peptidase_M17_C"/>
</dbReference>
<evidence type="ECO:0000313" key="10">
    <source>
        <dbReference type="EMBL" id="MEK9501070.1"/>
    </source>
</evidence>
<evidence type="ECO:0000313" key="11">
    <source>
        <dbReference type="Proteomes" id="UP001484239"/>
    </source>
</evidence>
<dbReference type="NCBIfam" id="NF002074">
    <property type="entry name" value="PRK00913.1-4"/>
    <property type="match status" value="1"/>
</dbReference>
<feature type="domain" description="Cytosol aminopeptidase" evidence="9">
    <location>
        <begin position="345"/>
        <end position="352"/>
    </location>
</feature>
<feature type="binding site" evidence="8">
    <location>
        <position position="270"/>
    </location>
    <ligand>
        <name>Mn(2+)</name>
        <dbReference type="ChEBI" id="CHEBI:29035"/>
        <label>2</label>
    </ligand>
</feature>
<evidence type="ECO:0000256" key="2">
    <source>
        <dbReference type="ARBA" id="ARBA00000967"/>
    </source>
</evidence>
<evidence type="ECO:0000256" key="8">
    <source>
        <dbReference type="HAMAP-Rule" id="MF_00181"/>
    </source>
</evidence>
<dbReference type="PANTHER" id="PTHR11963:SF23">
    <property type="entry name" value="CYTOSOL AMINOPEPTIDASE"/>
    <property type="match status" value="1"/>
</dbReference>
<protein>
    <recommendedName>
        <fullName evidence="8">Probable cytosol aminopeptidase</fullName>
        <ecNumber evidence="8">3.4.11.1</ecNumber>
    </recommendedName>
    <alternativeName>
        <fullName evidence="8">Leucine aminopeptidase</fullName>
        <shortName evidence="8">LAP</shortName>
        <ecNumber evidence="8">3.4.11.10</ecNumber>
    </alternativeName>
    <alternativeName>
        <fullName evidence="8">Leucyl aminopeptidase</fullName>
    </alternativeName>
</protein>
<evidence type="ECO:0000256" key="4">
    <source>
        <dbReference type="ARBA" id="ARBA00022438"/>
    </source>
</evidence>
<keyword evidence="5 8" id="KW-0645">Protease</keyword>
<evidence type="ECO:0000256" key="7">
    <source>
        <dbReference type="ARBA" id="ARBA00023211"/>
    </source>
</evidence>
<keyword evidence="4 8" id="KW-0031">Aminopeptidase</keyword>
<keyword evidence="11" id="KW-1185">Reference proteome</keyword>
<dbReference type="EC" id="3.4.11.10" evidence="8"/>
<feature type="active site" evidence="8">
    <location>
        <position position="277"/>
    </location>
</feature>
<dbReference type="Pfam" id="PF00883">
    <property type="entry name" value="Peptidase_M17"/>
    <property type="match status" value="1"/>
</dbReference>
<feature type="binding site" evidence="8">
    <location>
        <position position="347"/>
    </location>
    <ligand>
        <name>Mn(2+)</name>
        <dbReference type="ChEBI" id="CHEBI:29035"/>
        <label>1</label>
    </ligand>
</feature>
<feature type="binding site" evidence="8">
    <location>
        <position position="349"/>
    </location>
    <ligand>
        <name>Mn(2+)</name>
        <dbReference type="ChEBI" id="CHEBI:29035"/>
        <label>2</label>
    </ligand>
</feature>
<dbReference type="InterPro" id="IPR043472">
    <property type="entry name" value="Macro_dom-like"/>
</dbReference>
<reference evidence="10 11" key="1">
    <citation type="submission" date="2024-02" db="EMBL/GenBank/DDBJ databases">
        <title>A novel Gemmatimonadota bacterium.</title>
        <authorList>
            <person name="Du Z.-J."/>
            <person name="Ye Y.-Q."/>
        </authorList>
    </citation>
    <scope>NUCLEOTIDE SEQUENCE [LARGE SCALE GENOMIC DNA]</scope>
    <source>
        <strain evidence="10 11">DH-20</strain>
    </source>
</reference>
<comment type="caution">
    <text evidence="10">The sequence shown here is derived from an EMBL/GenBank/DDBJ whole genome shotgun (WGS) entry which is preliminary data.</text>
</comment>
<gene>
    <name evidence="8" type="primary">pepA</name>
    <name evidence="10" type="ORF">WI372_08785</name>
</gene>
<dbReference type="Gene3D" id="3.40.220.10">
    <property type="entry name" value="Leucine Aminopeptidase, subunit E, domain 1"/>
    <property type="match status" value="1"/>
</dbReference>
<accession>A0ABU9EAW2</accession>
<dbReference type="EMBL" id="JBBHLI010000004">
    <property type="protein sequence ID" value="MEK9501070.1"/>
    <property type="molecule type" value="Genomic_DNA"/>
</dbReference>
<comment type="cofactor">
    <cofactor evidence="8">
        <name>Mn(2+)</name>
        <dbReference type="ChEBI" id="CHEBI:29035"/>
    </cofactor>
    <text evidence="8">Binds 2 manganese ions per subunit.</text>
</comment>
<comment type="subcellular location">
    <subcellularLocation>
        <location evidence="8">Cytoplasm</location>
    </subcellularLocation>
</comment>
<proteinExistence type="inferred from homology"/>
<dbReference type="NCBIfam" id="NF002073">
    <property type="entry name" value="PRK00913.1-2"/>
    <property type="match status" value="1"/>
</dbReference>
<dbReference type="RefSeq" id="WP_405286763.1">
    <property type="nucleotide sequence ID" value="NZ_JBBHLI010000004.1"/>
</dbReference>
<feature type="active site" evidence="8">
    <location>
        <position position="351"/>
    </location>
</feature>
<dbReference type="Pfam" id="PF02789">
    <property type="entry name" value="Peptidase_M17_N"/>
    <property type="match status" value="1"/>
</dbReference>
<dbReference type="Proteomes" id="UP001484239">
    <property type="component" value="Unassembled WGS sequence"/>
</dbReference>
<evidence type="ECO:0000256" key="6">
    <source>
        <dbReference type="ARBA" id="ARBA00022801"/>
    </source>
</evidence>
<dbReference type="SUPFAM" id="SSF52949">
    <property type="entry name" value="Macro domain-like"/>
    <property type="match status" value="1"/>
</dbReference>
<dbReference type="SUPFAM" id="SSF53187">
    <property type="entry name" value="Zn-dependent exopeptidases"/>
    <property type="match status" value="1"/>
</dbReference>
<dbReference type="EC" id="3.4.11.1" evidence="8"/>
<comment type="function">
    <text evidence="8">Presumably involved in the processing and regular turnover of intracellular proteins. Catalyzes the removal of unsubstituted N-terminal amino acids from various peptides.</text>
</comment>
<keyword evidence="7 8" id="KW-0464">Manganese</keyword>
<keyword evidence="8" id="KW-0963">Cytoplasm</keyword>
<dbReference type="PRINTS" id="PR00481">
    <property type="entry name" value="LAMNOPPTDASE"/>
</dbReference>
<dbReference type="HAMAP" id="MF_00181">
    <property type="entry name" value="Cytosol_peptidase_M17"/>
    <property type="match status" value="1"/>
</dbReference>
<comment type="similarity">
    <text evidence="3 8">Belongs to the peptidase M17 family.</text>
</comment>
<dbReference type="GO" id="GO:0004177">
    <property type="term" value="F:aminopeptidase activity"/>
    <property type="evidence" value="ECO:0007669"/>
    <property type="project" value="UniProtKB-KW"/>
</dbReference>
<feature type="binding site" evidence="8">
    <location>
        <position position="349"/>
    </location>
    <ligand>
        <name>Mn(2+)</name>
        <dbReference type="ChEBI" id="CHEBI:29035"/>
        <label>1</label>
    </ligand>
</feature>
<dbReference type="PROSITE" id="PS00631">
    <property type="entry name" value="CYTOSOL_AP"/>
    <property type="match status" value="1"/>
</dbReference>
<comment type="catalytic activity">
    <reaction evidence="1 8">
        <text>Release of an N-terminal amino acid, Xaa-|-Yaa-, in which Xaa is preferably Leu, but may be other amino acids including Pro although not Arg or Lys, and Yaa may be Pro. Amino acid amides and methyl esters are also readily hydrolyzed, but rates on arylamides are exceedingly low.</text>
        <dbReference type="EC" id="3.4.11.1"/>
    </reaction>
</comment>
<evidence type="ECO:0000256" key="5">
    <source>
        <dbReference type="ARBA" id="ARBA00022670"/>
    </source>
</evidence>
<dbReference type="InterPro" id="IPR008283">
    <property type="entry name" value="Peptidase_M17_N"/>
</dbReference>
<keyword evidence="6 8" id="KW-0378">Hydrolase</keyword>
<dbReference type="InterPro" id="IPR011356">
    <property type="entry name" value="Leucine_aapep/pepB"/>
</dbReference>